<keyword evidence="1" id="KW-0539">Nucleus</keyword>
<evidence type="ECO:0000256" key="1">
    <source>
        <dbReference type="ARBA" id="ARBA00023242"/>
    </source>
</evidence>
<dbReference type="GO" id="GO:0003677">
    <property type="term" value="F:DNA binding"/>
    <property type="evidence" value="ECO:0007669"/>
    <property type="project" value="InterPro"/>
</dbReference>
<dbReference type="Pfam" id="PF04082">
    <property type="entry name" value="Fungal_trans"/>
    <property type="match status" value="1"/>
</dbReference>
<evidence type="ECO:0000259" key="3">
    <source>
        <dbReference type="Pfam" id="PF04082"/>
    </source>
</evidence>
<dbReference type="InterPro" id="IPR007219">
    <property type="entry name" value="XnlR_reg_dom"/>
</dbReference>
<dbReference type="EMBL" id="JAGFBS010000007">
    <property type="protein sequence ID" value="KAG6378336.1"/>
    <property type="molecule type" value="Genomic_DNA"/>
</dbReference>
<evidence type="ECO:0000313" key="5">
    <source>
        <dbReference type="Proteomes" id="UP000683000"/>
    </source>
</evidence>
<dbReference type="GO" id="GO:0008270">
    <property type="term" value="F:zinc ion binding"/>
    <property type="evidence" value="ECO:0007669"/>
    <property type="project" value="InterPro"/>
</dbReference>
<protein>
    <recommendedName>
        <fullName evidence="3">Xylanolytic transcriptional activator regulatory domain-containing protein</fullName>
    </recommendedName>
</protein>
<dbReference type="Proteomes" id="UP000683000">
    <property type="component" value="Unassembled WGS sequence"/>
</dbReference>
<keyword evidence="5" id="KW-1185">Reference proteome</keyword>
<dbReference type="CDD" id="cd12148">
    <property type="entry name" value="fungal_TF_MHR"/>
    <property type="match status" value="1"/>
</dbReference>
<dbReference type="GO" id="GO:0006351">
    <property type="term" value="P:DNA-templated transcription"/>
    <property type="evidence" value="ECO:0007669"/>
    <property type="project" value="InterPro"/>
</dbReference>
<reference evidence="4" key="1">
    <citation type="submission" date="2021-03" db="EMBL/GenBank/DDBJ databases">
        <title>Evolutionary innovations through gain and loss of genes in the ectomycorrhizal Boletales.</title>
        <authorList>
            <person name="Wu G."/>
            <person name="Miyauchi S."/>
            <person name="Morin E."/>
            <person name="Yang Z.-L."/>
            <person name="Xu J."/>
            <person name="Martin F.M."/>
        </authorList>
    </citation>
    <scope>NUCLEOTIDE SEQUENCE</scope>
    <source>
        <strain evidence="4">BR01</strain>
    </source>
</reference>
<organism evidence="4 5">
    <name type="scientific">Boletus reticuloceps</name>
    <dbReference type="NCBI Taxonomy" id="495285"/>
    <lineage>
        <taxon>Eukaryota</taxon>
        <taxon>Fungi</taxon>
        <taxon>Dikarya</taxon>
        <taxon>Basidiomycota</taxon>
        <taxon>Agaricomycotina</taxon>
        <taxon>Agaricomycetes</taxon>
        <taxon>Agaricomycetidae</taxon>
        <taxon>Boletales</taxon>
        <taxon>Boletineae</taxon>
        <taxon>Boletaceae</taxon>
        <taxon>Boletoideae</taxon>
        <taxon>Boletus</taxon>
    </lineage>
</organism>
<name>A0A8I3ADC8_9AGAM</name>
<feature type="region of interest" description="Disordered" evidence="2">
    <location>
        <begin position="95"/>
        <end position="149"/>
    </location>
</feature>
<dbReference type="AlphaFoldDB" id="A0A8I3ADC8"/>
<feature type="domain" description="Xylanolytic transcriptional activator regulatory" evidence="3">
    <location>
        <begin position="180"/>
        <end position="319"/>
    </location>
</feature>
<dbReference type="PANTHER" id="PTHR47783:SF1">
    <property type="entry name" value="ZN(II)2CYS6 TRANSCRIPTION FACTOR (EUROFUNG)"/>
    <property type="match status" value="1"/>
</dbReference>
<feature type="compositionally biased region" description="Polar residues" evidence="2">
    <location>
        <begin position="110"/>
        <end position="122"/>
    </location>
</feature>
<dbReference type="PANTHER" id="PTHR47783">
    <property type="entry name" value="ZN(II)2CYS6 TRANSCRIPTION FACTOR (EUROFUNG)-RELATED"/>
    <property type="match status" value="1"/>
</dbReference>
<evidence type="ECO:0000256" key="2">
    <source>
        <dbReference type="SAM" id="MobiDB-lite"/>
    </source>
</evidence>
<gene>
    <name evidence="4" type="ORF">JVT61DRAFT_14060</name>
</gene>
<evidence type="ECO:0000313" key="4">
    <source>
        <dbReference type="EMBL" id="KAG6378336.1"/>
    </source>
</evidence>
<comment type="caution">
    <text evidence="4">The sequence shown here is derived from an EMBL/GenBank/DDBJ whole genome shotgun (WGS) entry which is preliminary data.</text>
</comment>
<sequence length="337" mass="37115">MEGFQFIIESPQEAQSQKKRPRLVTSCDNCVFSLLRSPNAKHAKSQRPSADFEIESVTLPSAVEPLPDPASHVQLAELDTQLTTPPAGLEVLFQSFPAPNAPPGSPLPMQRSSSYSPSQPTGYNDGHVRYQSYPLDPAKSPGSHNGHRATQSCSGILYGTLLFEPGHPPSPQRVWMQQFIQLFISNMGGQCPFLSYDDIYDKFRRQTLPPLLSNCIATLGARFSDIPEVVSRGSQTVAEIYSDMAKEQLSTSLQQPSVETLQAAILLAWAEYKSGRGHGFRQYSDLATQTAMAIGLSEESSLQLSPYDPYQNRLRITWSSLSQLRLYASSMAAQKLG</sequence>
<accession>A0A8I3ADC8</accession>
<proteinExistence type="predicted"/>
<dbReference type="OrthoDB" id="2428527at2759"/>